<dbReference type="AlphaFoldDB" id="A0A3N2Q5H8"/>
<dbReference type="InterPro" id="IPR036452">
    <property type="entry name" value="Ribo_hydro-like"/>
</dbReference>
<evidence type="ECO:0000313" key="5">
    <source>
        <dbReference type="Proteomes" id="UP000272025"/>
    </source>
</evidence>
<dbReference type="RefSeq" id="XP_028469835.1">
    <property type="nucleotide sequence ID" value="XM_028608560.1"/>
</dbReference>
<evidence type="ECO:0000313" key="4">
    <source>
        <dbReference type="EMBL" id="ROT42029.1"/>
    </source>
</evidence>
<organism evidence="4 5">
    <name type="scientific">Sodiomyces alkalinus (strain CBS 110278 / VKM F-3762 / F11)</name>
    <name type="common">Alkaliphilic filamentous fungus</name>
    <dbReference type="NCBI Taxonomy" id="1314773"/>
    <lineage>
        <taxon>Eukaryota</taxon>
        <taxon>Fungi</taxon>
        <taxon>Dikarya</taxon>
        <taxon>Ascomycota</taxon>
        <taxon>Pezizomycotina</taxon>
        <taxon>Sordariomycetes</taxon>
        <taxon>Hypocreomycetidae</taxon>
        <taxon>Glomerellales</taxon>
        <taxon>Plectosphaerellaceae</taxon>
        <taxon>Sodiomyces</taxon>
    </lineage>
</organism>
<name>A0A3N2Q5H8_SODAK</name>
<protein>
    <submittedName>
        <fullName evidence="4">Inosine/uridine-preferring nucleoside hydrolase</fullName>
    </submittedName>
</protein>
<feature type="signal peptide" evidence="2">
    <location>
        <begin position="1"/>
        <end position="23"/>
    </location>
</feature>
<dbReference type="PANTHER" id="PTHR43264:SF1">
    <property type="entry name" value="INOSINE_URIDINE-PREFERRING NUCLEOSIDE HYDROLASE DOMAIN-CONTAINING PROTEIN"/>
    <property type="match status" value="1"/>
</dbReference>
<reference evidence="4 5" key="1">
    <citation type="journal article" date="2018" name="Mol. Ecol.">
        <title>The obligate alkalophilic soda-lake fungus Sodiomyces alkalinus has shifted to a protein diet.</title>
        <authorList>
            <person name="Grum-Grzhimaylo A.A."/>
            <person name="Falkoski D.L."/>
            <person name="van den Heuvel J."/>
            <person name="Valero-Jimenez C.A."/>
            <person name="Min B."/>
            <person name="Choi I.G."/>
            <person name="Lipzen A."/>
            <person name="Daum C.G."/>
            <person name="Aanen D.K."/>
            <person name="Tsang A."/>
            <person name="Henrissat B."/>
            <person name="Bilanenko E.N."/>
            <person name="de Vries R.P."/>
            <person name="van Kan J.A.L."/>
            <person name="Grigoriev I.V."/>
            <person name="Debets A.J.M."/>
        </authorList>
    </citation>
    <scope>NUCLEOTIDE SEQUENCE [LARGE SCALE GENOMIC DNA]</scope>
    <source>
        <strain evidence="4 5">F11</strain>
    </source>
</reference>
<dbReference type="InterPro" id="IPR001910">
    <property type="entry name" value="Inosine/uridine_hydrolase_dom"/>
</dbReference>
<keyword evidence="5" id="KW-1185">Reference proteome</keyword>
<dbReference type="STRING" id="1314773.A0A3N2Q5H8"/>
<evidence type="ECO:0000256" key="1">
    <source>
        <dbReference type="ARBA" id="ARBA00009176"/>
    </source>
</evidence>
<sequence>MIPCSMFATVALVVAFLIQTAAARKNLILDTDIFSDCDDAAALLLAATSPDVKLLAVNVNSHSTYSALATSAILAHYDHAHTPVGARRPLTNDTFFDAKDFELGEFASKVARHWSGGTLPWGTAEKAWDPITLYRRTLAASEDGSVSIVSLGFLDNLAGLLDSTADDYSDLSGPDLISAKVSELVVMGGGYPSGYEFNFFADDPSTTAHVINDWPGRMVFSGFELGQSVMSGDRFVAEGPPGDPVRAAYIYHSYGAPHPSWDPITVLYAIRGLSDTFEYGNRRGYNHVEPDGTNAWVDDANVRNQHWLRLKLGNDTVGAELDRLYLEAAWVADNPLVQAEMSWRSHRPIFPKAEL</sequence>
<dbReference type="PANTHER" id="PTHR43264">
    <property type="match status" value="1"/>
</dbReference>
<gene>
    <name evidence="4" type="ORF">SODALDRAFT_286981</name>
</gene>
<dbReference type="SUPFAM" id="SSF53590">
    <property type="entry name" value="Nucleoside hydrolase"/>
    <property type="match status" value="1"/>
</dbReference>
<feature type="domain" description="Inosine/uridine-preferring nucleoside hydrolase" evidence="3">
    <location>
        <begin position="27"/>
        <end position="292"/>
    </location>
</feature>
<dbReference type="Pfam" id="PF01156">
    <property type="entry name" value="IU_nuc_hydro"/>
    <property type="match status" value="1"/>
</dbReference>
<dbReference type="EMBL" id="ML119051">
    <property type="protein sequence ID" value="ROT42029.1"/>
    <property type="molecule type" value="Genomic_DNA"/>
</dbReference>
<dbReference type="OrthoDB" id="187522at2759"/>
<keyword evidence="4" id="KW-0378">Hydrolase</keyword>
<dbReference type="Gene3D" id="3.90.245.10">
    <property type="entry name" value="Ribonucleoside hydrolase-like"/>
    <property type="match status" value="1"/>
</dbReference>
<dbReference type="Proteomes" id="UP000272025">
    <property type="component" value="Unassembled WGS sequence"/>
</dbReference>
<evidence type="ECO:0000256" key="2">
    <source>
        <dbReference type="SAM" id="SignalP"/>
    </source>
</evidence>
<proteinExistence type="inferred from homology"/>
<dbReference type="CDD" id="cd02652">
    <property type="entry name" value="nuc_hydro_2"/>
    <property type="match status" value="1"/>
</dbReference>
<feature type="chain" id="PRO_5018216174" evidence="2">
    <location>
        <begin position="24"/>
        <end position="355"/>
    </location>
</feature>
<comment type="similarity">
    <text evidence="1">Belongs to the IUNH family.</text>
</comment>
<accession>A0A3N2Q5H8</accession>
<evidence type="ECO:0000259" key="3">
    <source>
        <dbReference type="Pfam" id="PF01156"/>
    </source>
</evidence>
<dbReference type="GO" id="GO:0016799">
    <property type="term" value="F:hydrolase activity, hydrolyzing N-glycosyl compounds"/>
    <property type="evidence" value="ECO:0007669"/>
    <property type="project" value="InterPro"/>
</dbReference>
<dbReference type="GeneID" id="39577038"/>
<keyword evidence="2" id="KW-0732">Signal</keyword>